<proteinExistence type="predicted"/>
<keyword evidence="2" id="KW-1185">Reference proteome</keyword>
<dbReference type="Proteomes" id="UP001249851">
    <property type="component" value="Unassembled WGS sequence"/>
</dbReference>
<name>A0AAD9QL91_ACRCE</name>
<evidence type="ECO:0000313" key="1">
    <source>
        <dbReference type="EMBL" id="KAK2563016.1"/>
    </source>
</evidence>
<accession>A0AAD9QL91</accession>
<organism evidence="1 2">
    <name type="scientific">Acropora cervicornis</name>
    <name type="common">Staghorn coral</name>
    <dbReference type="NCBI Taxonomy" id="6130"/>
    <lineage>
        <taxon>Eukaryota</taxon>
        <taxon>Metazoa</taxon>
        <taxon>Cnidaria</taxon>
        <taxon>Anthozoa</taxon>
        <taxon>Hexacorallia</taxon>
        <taxon>Scleractinia</taxon>
        <taxon>Astrocoeniina</taxon>
        <taxon>Acroporidae</taxon>
        <taxon>Acropora</taxon>
    </lineage>
</organism>
<evidence type="ECO:0000313" key="2">
    <source>
        <dbReference type="Proteomes" id="UP001249851"/>
    </source>
</evidence>
<reference evidence="1" key="1">
    <citation type="journal article" date="2023" name="G3 (Bethesda)">
        <title>Whole genome assembly and annotation of the endangered Caribbean coral Acropora cervicornis.</title>
        <authorList>
            <person name="Selwyn J.D."/>
            <person name="Vollmer S.V."/>
        </authorList>
    </citation>
    <scope>NUCLEOTIDE SEQUENCE</scope>
    <source>
        <strain evidence="1">K2</strain>
    </source>
</reference>
<dbReference type="EMBL" id="JARQWQ010000027">
    <property type="protein sequence ID" value="KAK2563016.1"/>
    <property type="molecule type" value="Genomic_DNA"/>
</dbReference>
<comment type="caution">
    <text evidence="1">The sequence shown here is derived from an EMBL/GenBank/DDBJ whole genome shotgun (WGS) entry which is preliminary data.</text>
</comment>
<protein>
    <submittedName>
        <fullName evidence="1">Uncharacterized protein</fullName>
    </submittedName>
</protein>
<sequence length="112" mass="12926">MYSLHLHCYCFLSQPRINFTKDSFAIRITVNVHRRVVKYAACRYAAVPLQHFGGSTSHIELISDRNWGCKLFFIPLLILDFPALCPNQESCKQKLGLGPMKIEEQFPLELIK</sequence>
<reference evidence="1" key="2">
    <citation type="journal article" date="2023" name="Science">
        <title>Genomic signatures of disease resistance in endangered staghorn corals.</title>
        <authorList>
            <person name="Vollmer S.V."/>
            <person name="Selwyn J.D."/>
            <person name="Despard B.A."/>
            <person name="Roesel C.L."/>
        </authorList>
    </citation>
    <scope>NUCLEOTIDE SEQUENCE</scope>
    <source>
        <strain evidence="1">K2</strain>
    </source>
</reference>
<gene>
    <name evidence="1" type="ORF">P5673_014022</name>
</gene>
<dbReference type="AlphaFoldDB" id="A0AAD9QL91"/>